<organism evidence="3 4">
    <name type="scientific">Phreatobacter aquaticus</name>
    <dbReference type="NCBI Taxonomy" id="2570229"/>
    <lineage>
        <taxon>Bacteria</taxon>
        <taxon>Pseudomonadati</taxon>
        <taxon>Pseudomonadota</taxon>
        <taxon>Alphaproteobacteria</taxon>
        <taxon>Hyphomicrobiales</taxon>
        <taxon>Phreatobacteraceae</taxon>
        <taxon>Phreatobacter</taxon>
    </lineage>
</organism>
<evidence type="ECO:0000313" key="4">
    <source>
        <dbReference type="Proteomes" id="UP000298588"/>
    </source>
</evidence>
<name>A0A4D7QMC1_9HYPH</name>
<dbReference type="EMBL" id="CP039865">
    <property type="protein sequence ID" value="QCK88395.1"/>
    <property type="molecule type" value="Genomic_DNA"/>
</dbReference>
<evidence type="ECO:0000313" key="3">
    <source>
        <dbReference type="EMBL" id="QCK88395.1"/>
    </source>
</evidence>
<dbReference type="KEGG" id="paqt:E8L99_22850"/>
<keyword evidence="2" id="KW-1133">Transmembrane helix</keyword>
<dbReference type="OrthoDB" id="8480500at2"/>
<accession>A0A4D7QMC1</accession>
<gene>
    <name evidence="3" type="ORF">E8L99_22850</name>
</gene>
<feature type="transmembrane region" description="Helical" evidence="2">
    <location>
        <begin position="51"/>
        <end position="68"/>
    </location>
</feature>
<evidence type="ECO:0000256" key="1">
    <source>
        <dbReference type="SAM" id="MobiDB-lite"/>
    </source>
</evidence>
<protein>
    <submittedName>
        <fullName evidence="3">Uncharacterized protein</fullName>
    </submittedName>
</protein>
<reference evidence="3 4" key="1">
    <citation type="submission" date="2019-04" db="EMBL/GenBank/DDBJ databases">
        <title>Phreatobacter aquaticus sp. nov.</title>
        <authorList>
            <person name="Choi A."/>
            <person name="Baek K."/>
        </authorList>
    </citation>
    <scope>NUCLEOTIDE SEQUENCE [LARGE SCALE GENOMIC DNA]</scope>
    <source>
        <strain evidence="3 4">NMCR1094</strain>
    </source>
</reference>
<dbReference type="AlphaFoldDB" id="A0A4D7QMC1"/>
<evidence type="ECO:0000256" key="2">
    <source>
        <dbReference type="SAM" id="Phobius"/>
    </source>
</evidence>
<dbReference type="RefSeq" id="WP_137101721.1">
    <property type="nucleotide sequence ID" value="NZ_CP039865.1"/>
</dbReference>
<proteinExistence type="predicted"/>
<keyword evidence="4" id="KW-1185">Reference proteome</keyword>
<sequence length="99" mass="10934">MNISEDGSGSGGPGSTPKGPSWRRAHPRDSDPEFRRGFNAWDERVRMRQNIAAAIAVVLLGVATYVVFENLRVTTRTLVCIEAGHRNCIPLDIKRSGDR</sequence>
<keyword evidence="2" id="KW-0812">Transmembrane</keyword>
<feature type="region of interest" description="Disordered" evidence="1">
    <location>
        <begin position="1"/>
        <end position="35"/>
    </location>
</feature>
<keyword evidence="2" id="KW-0472">Membrane</keyword>
<dbReference type="Proteomes" id="UP000298588">
    <property type="component" value="Chromosome"/>
</dbReference>